<gene>
    <name evidence="9" type="ORF">O3P69_012911</name>
</gene>
<keyword evidence="4" id="KW-0496">Mitochondrion</keyword>
<dbReference type="InterPro" id="IPR007741">
    <property type="entry name" value="Ribosomal_mL43/mS25/NADH_DH"/>
</dbReference>
<reference evidence="9 10" key="1">
    <citation type="submission" date="2023-03" db="EMBL/GenBank/DDBJ databases">
        <title>High-quality genome of Scylla paramamosain provides insights in environmental adaptation.</title>
        <authorList>
            <person name="Zhang L."/>
        </authorList>
    </citation>
    <scope>NUCLEOTIDE SEQUENCE [LARGE SCALE GENOMIC DNA]</scope>
    <source>
        <strain evidence="9">LZ_2023a</strain>
        <tissue evidence="9">Muscle</tissue>
    </source>
</reference>
<evidence type="ECO:0000313" key="9">
    <source>
        <dbReference type="EMBL" id="KAK8390019.1"/>
    </source>
</evidence>
<protein>
    <recommendedName>
        <fullName evidence="6">Small ribosomal subunit protein mS25</fullName>
    </recommendedName>
    <alternativeName>
        <fullName evidence="7">28S ribosomal protein S25, mitochondrial</fullName>
    </alternativeName>
</protein>
<keyword evidence="5" id="KW-0687">Ribonucleoprotein</keyword>
<evidence type="ECO:0000256" key="3">
    <source>
        <dbReference type="ARBA" id="ARBA00022980"/>
    </source>
</evidence>
<dbReference type="PANTHER" id="PTHR13274">
    <property type="entry name" value="MITOCHONDRIAL RIBOSOMAL PROTEIN S25"/>
    <property type="match status" value="1"/>
</dbReference>
<sequence>MPFMKGRAPIRRTLQYLQSSNLVLKDRVKIFTVNYNVYGNHHRGAKDFVFWHLAQLQYNNPAVQVATFKNLTPTPFIRVFFENGEEALVDLDSRPRQEIVEHIKKVFCKTDTKLAEERLERESKDNPANFGWGCDRQCICEVPGQVPCPAVVPLPRVMRGKYKFGQAVE</sequence>
<dbReference type="AlphaFoldDB" id="A0AAW0TQF2"/>
<keyword evidence="3" id="KW-0689">Ribosomal protein</keyword>
<dbReference type="InterPro" id="IPR036249">
    <property type="entry name" value="Thioredoxin-like_sf"/>
</dbReference>
<evidence type="ECO:0000256" key="7">
    <source>
        <dbReference type="ARBA" id="ARBA00035369"/>
    </source>
</evidence>
<dbReference type="SMART" id="SM00916">
    <property type="entry name" value="L51_S25_CI-B8"/>
    <property type="match status" value="1"/>
</dbReference>
<proteinExistence type="inferred from homology"/>
<comment type="caution">
    <text evidence="9">The sequence shown here is derived from an EMBL/GenBank/DDBJ whole genome shotgun (WGS) entry which is preliminary data.</text>
</comment>
<evidence type="ECO:0000259" key="8">
    <source>
        <dbReference type="SMART" id="SM00916"/>
    </source>
</evidence>
<evidence type="ECO:0000256" key="5">
    <source>
        <dbReference type="ARBA" id="ARBA00023274"/>
    </source>
</evidence>
<feature type="domain" description="Ribosomal protein/NADH dehydrogenase" evidence="8">
    <location>
        <begin position="37"/>
        <end position="110"/>
    </location>
</feature>
<name>A0AAW0TQF2_SCYPA</name>
<dbReference type="Gene3D" id="3.40.30.10">
    <property type="entry name" value="Glutaredoxin"/>
    <property type="match status" value="1"/>
</dbReference>
<dbReference type="GO" id="GO:0005840">
    <property type="term" value="C:ribosome"/>
    <property type="evidence" value="ECO:0007669"/>
    <property type="project" value="UniProtKB-KW"/>
</dbReference>
<comment type="subcellular location">
    <subcellularLocation>
        <location evidence="1">Mitochondrion</location>
    </subcellularLocation>
</comment>
<organism evidence="9 10">
    <name type="scientific">Scylla paramamosain</name>
    <name type="common">Mud crab</name>
    <dbReference type="NCBI Taxonomy" id="85552"/>
    <lineage>
        <taxon>Eukaryota</taxon>
        <taxon>Metazoa</taxon>
        <taxon>Ecdysozoa</taxon>
        <taxon>Arthropoda</taxon>
        <taxon>Crustacea</taxon>
        <taxon>Multicrustacea</taxon>
        <taxon>Malacostraca</taxon>
        <taxon>Eumalacostraca</taxon>
        <taxon>Eucarida</taxon>
        <taxon>Decapoda</taxon>
        <taxon>Pleocyemata</taxon>
        <taxon>Brachyura</taxon>
        <taxon>Eubrachyura</taxon>
        <taxon>Portunoidea</taxon>
        <taxon>Portunidae</taxon>
        <taxon>Portuninae</taxon>
        <taxon>Scylla</taxon>
    </lineage>
</organism>
<dbReference type="Pfam" id="PF05047">
    <property type="entry name" value="L51_S25_CI-B8"/>
    <property type="match status" value="1"/>
</dbReference>
<evidence type="ECO:0000256" key="2">
    <source>
        <dbReference type="ARBA" id="ARBA00008046"/>
    </source>
</evidence>
<dbReference type="GO" id="GO:0003735">
    <property type="term" value="F:structural constituent of ribosome"/>
    <property type="evidence" value="ECO:0007669"/>
    <property type="project" value="InterPro"/>
</dbReference>
<dbReference type="SUPFAM" id="SSF52833">
    <property type="entry name" value="Thioredoxin-like"/>
    <property type="match status" value="1"/>
</dbReference>
<dbReference type="InterPro" id="IPR040049">
    <property type="entry name" value="Ribosomal_mS25/mL61"/>
</dbReference>
<evidence type="ECO:0000256" key="6">
    <source>
        <dbReference type="ARBA" id="ARBA00035139"/>
    </source>
</evidence>
<dbReference type="EMBL" id="JARAKH010000026">
    <property type="protein sequence ID" value="KAK8390019.1"/>
    <property type="molecule type" value="Genomic_DNA"/>
</dbReference>
<dbReference type="Proteomes" id="UP001487740">
    <property type="component" value="Unassembled WGS sequence"/>
</dbReference>
<evidence type="ECO:0000313" key="10">
    <source>
        <dbReference type="Proteomes" id="UP001487740"/>
    </source>
</evidence>
<dbReference type="GO" id="GO:0005739">
    <property type="term" value="C:mitochondrion"/>
    <property type="evidence" value="ECO:0007669"/>
    <property type="project" value="UniProtKB-SubCell"/>
</dbReference>
<evidence type="ECO:0000256" key="1">
    <source>
        <dbReference type="ARBA" id="ARBA00004173"/>
    </source>
</evidence>
<dbReference type="PANTHER" id="PTHR13274:SF2">
    <property type="entry name" value="SMALL RIBOSOMAL SUBUNIT PROTEIN MS25"/>
    <property type="match status" value="1"/>
</dbReference>
<keyword evidence="10" id="KW-1185">Reference proteome</keyword>
<dbReference type="GO" id="GO:1990904">
    <property type="term" value="C:ribonucleoprotein complex"/>
    <property type="evidence" value="ECO:0007669"/>
    <property type="project" value="UniProtKB-KW"/>
</dbReference>
<evidence type="ECO:0000256" key="4">
    <source>
        <dbReference type="ARBA" id="ARBA00023128"/>
    </source>
</evidence>
<accession>A0AAW0TQF2</accession>
<comment type="similarity">
    <text evidence="2">Belongs to the mitochondrion-specific ribosomal protein mS25 family.</text>
</comment>